<dbReference type="Proteomes" id="UP001152049">
    <property type="component" value="Unassembled WGS sequence"/>
</dbReference>
<dbReference type="OrthoDB" id="10394748at2759"/>
<gene>
    <name evidence="2" type="ORF">NW762_012687</name>
</gene>
<dbReference type="InterPro" id="IPR036849">
    <property type="entry name" value="Enolase-like_C_sf"/>
</dbReference>
<comment type="caution">
    <text evidence="2">The sequence shown here is derived from an EMBL/GenBank/DDBJ whole genome shotgun (WGS) entry which is preliminary data.</text>
</comment>
<evidence type="ECO:0000313" key="3">
    <source>
        <dbReference type="Proteomes" id="UP001152049"/>
    </source>
</evidence>
<dbReference type="AlphaFoldDB" id="A0A9W8RN99"/>
<dbReference type="InterPro" id="IPR029065">
    <property type="entry name" value="Enolase_C-like"/>
</dbReference>
<dbReference type="Pfam" id="PF13378">
    <property type="entry name" value="MR_MLE_C"/>
    <property type="match status" value="1"/>
</dbReference>
<organism evidence="2 3">
    <name type="scientific">Fusarium torreyae</name>
    <dbReference type="NCBI Taxonomy" id="1237075"/>
    <lineage>
        <taxon>Eukaryota</taxon>
        <taxon>Fungi</taxon>
        <taxon>Dikarya</taxon>
        <taxon>Ascomycota</taxon>
        <taxon>Pezizomycotina</taxon>
        <taxon>Sordariomycetes</taxon>
        <taxon>Hypocreomycetidae</taxon>
        <taxon>Hypocreales</taxon>
        <taxon>Nectriaceae</taxon>
        <taxon>Fusarium</taxon>
    </lineage>
</organism>
<reference evidence="2" key="1">
    <citation type="submission" date="2022-09" db="EMBL/GenBank/DDBJ databases">
        <title>Fusarium specimens isolated from Avocado Roots.</title>
        <authorList>
            <person name="Stajich J."/>
            <person name="Roper C."/>
            <person name="Heimlech-Rivalta G."/>
        </authorList>
    </citation>
    <scope>NUCLEOTIDE SEQUENCE</scope>
    <source>
        <strain evidence="2">CF00136</strain>
    </source>
</reference>
<dbReference type="EMBL" id="JAOQAZ010000036">
    <property type="protein sequence ID" value="KAJ4248358.1"/>
    <property type="molecule type" value="Genomic_DNA"/>
</dbReference>
<feature type="domain" description="Enolase C-terminal" evidence="1">
    <location>
        <begin position="4"/>
        <end position="128"/>
    </location>
</feature>
<evidence type="ECO:0000313" key="2">
    <source>
        <dbReference type="EMBL" id="KAJ4248358.1"/>
    </source>
</evidence>
<accession>A0A9W8RN99</accession>
<dbReference type="SUPFAM" id="SSF51604">
    <property type="entry name" value="Enolase C-terminal domain-like"/>
    <property type="match status" value="1"/>
</dbReference>
<proteinExistence type="predicted"/>
<dbReference type="Gene3D" id="3.20.20.120">
    <property type="entry name" value="Enolase-like C-terminal domain"/>
    <property type="match status" value="1"/>
</dbReference>
<keyword evidence="3" id="KW-1185">Reference proteome</keyword>
<protein>
    <recommendedName>
        <fullName evidence="1">Enolase C-terminal domain-containing protein</fullName>
    </recommendedName>
</protein>
<name>A0A9W8RN99_9HYPO</name>
<evidence type="ECO:0000259" key="1">
    <source>
        <dbReference type="Pfam" id="PF13378"/>
    </source>
</evidence>
<sequence length="143" mass="15224">MDQELGRKTGLPIILDESIVTVANLFAAHASGGITGVNIKPSRVGGLTKSRTIRDVAAALDMVINCDDPRGGALTTVQNVLLATTTPSHRLRAVDLMAEWTEPLIAEVPRMGPDGRIVASNKPGNGYERIFTNFLGEALFKIG</sequence>